<evidence type="ECO:0000256" key="7">
    <source>
        <dbReference type="ARBA" id="ARBA00023014"/>
    </source>
</evidence>
<proteinExistence type="inferred from homology"/>
<evidence type="ECO:0000256" key="8">
    <source>
        <dbReference type="HAMAP-Rule" id="MF_02040"/>
    </source>
</evidence>
<dbReference type="InterPro" id="IPR019591">
    <property type="entry name" value="Mrp/NBP35_ATP-bd"/>
</dbReference>
<dbReference type="Gene3D" id="3.40.50.300">
    <property type="entry name" value="P-loop containing nucleotide triphosphate hydrolases"/>
    <property type="match status" value="1"/>
</dbReference>
<feature type="domain" description="MIP18 family-like" evidence="9">
    <location>
        <begin position="10"/>
        <end position="81"/>
    </location>
</feature>
<name>A0ABY5Z8K9_9ACTN</name>
<evidence type="ECO:0000256" key="4">
    <source>
        <dbReference type="ARBA" id="ARBA00022741"/>
    </source>
</evidence>
<sequence>MSAPATTVQDAITAALATVDDPEIRRPITDLGMVRDVTLRPDGVALIGILLTVAGCPLKDKLRTDITRAVGAVQGVTGVEIDFGVMTPEQRKNLQTSLRGDVQEPVIPFSQPGSRTRVYAVASGKGGVGKSSVTVNLAAALAARGLSVGVVDADIYGHSVPRMLGADGRPTQVESMIMPPSAHGVKVISIGMFTPGNAAVVWRGPMLHRALQQFLADVYWGDLDVLLLDLPPGTGDVAISLAQLLPSAEILVVTTPQAAAAEVAERAGSIALQTHQRVVGVVENMSWLELPTGERMEIFGTGGGQTVADSLSRLVGAQVPLLGQIPLDTRLREAGDTGLPLVLATPDAPAAAALRVVADKLAVRRESLVGRPLGLKPAGR</sequence>
<keyword evidence="5 8" id="KW-0067">ATP-binding</keyword>
<dbReference type="SUPFAM" id="SSF52540">
    <property type="entry name" value="P-loop containing nucleoside triphosphate hydrolases"/>
    <property type="match status" value="1"/>
</dbReference>
<dbReference type="HAMAP" id="MF_02040">
    <property type="entry name" value="Mrp_NBP35"/>
    <property type="match status" value="1"/>
</dbReference>
<dbReference type="CDD" id="cd02037">
    <property type="entry name" value="Mrp_NBP35"/>
    <property type="match status" value="1"/>
</dbReference>
<dbReference type="Proteomes" id="UP001058271">
    <property type="component" value="Chromosome"/>
</dbReference>
<comment type="similarity">
    <text evidence="8">Belongs to the Mrp/NBP35 ATP-binding proteins family.</text>
</comment>
<dbReference type="InterPro" id="IPR033756">
    <property type="entry name" value="YlxH/NBP35"/>
</dbReference>
<dbReference type="InterPro" id="IPR002744">
    <property type="entry name" value="MIP18-like"/>
</dbReference>
<dbReference type="EMBL" id="CP073721">
    <property type="protein sequence ID" value="UWZ37350.1"/>
    <property type="molecule type" value="Genomic_DNA"/>
</dbReference>
<evidence type="ECO:0000256" key="1">
    <source>
        <dbReference type="ARBA" id="ARBA00007352"/>
    </source>
</evidence>
<comment type="subunit">
    <text evidence="8">Homodimer.</text>
</comment>
<dbReference type="PROSITE" id="PS01215">
    <property type="entry name" value="MRP"/>
    <property type="match status" value="1"/>
</dbReference>
<dbReference type="Gene3D" id="3.30.300.130">
    <property type="entry name" value="Fe-S cluster assembly (FSCA)"/>
    <property type="match status" value="1"/>
</dbReference>
<evidence type="ECO:0000259" key="9">
    <source>
        <dbReference type="Pfam" id="PF01883"/>
    </source>
</evidence>
<dbReference type="PANTHER" id="PTHR42961:SF2">
    <property type="entry name" value="IRON-SULFUR PROTEIN NUBPL"/>
    <property type="match status" value="1"/>
</dbReference>
<dbReference type="PANTHER" id="PTHR42961">
    <property type="entry name" value="IRON-SULFUR PROTEIN NUBPL"/>
    <property type="match status" value="1"/>
</dbReference>
<evidence type="ECO:0000313" key="10">
    <source>
        <dbReference type="EMBL" id="UWZ37350.1"/>
    </source>
</evidence>
<evidence type="ECO:0000256" key="2">
    <source>
        <dbReference type="ARBA" id="ARBA00008205"/>
    </source>
</evidence>
<reference evidence="10" key="1">
    <citation type="submission" date="2021-04" db="EMBL/GenBank/DDBJ databases">
        <title>Biosynthetic gene clusters of Dactylosporangioum roseum.</title>
        <authorList>
            <person name="Hartkoorn R.C."/>
            <person name="Beaudoing E."/>
            <person name="Hot D."/>
            <person name="Moureu S."/>
        </authorList>
    </citation>
    <scope>NUCLEOTIDE SEQUENCE</scope>
    <source>
        <strain evidence="10">NRRL B-16295</strain>
    </source>
</reference>
<dbReference type="Pfam" id="PF10609">
    <property type="entry name" value="ParA"/>
    <property type="match status" value="1"/>
</dbReference>
<dbReference type="InterPro" id="IPR000808">
    <property type="entry name" value="Mrp-like_CS"/>
</dbReference>
<evidence type="ECO:0000313" key="11">
    <source>
        <dbReference type="Proteomes" id="UP001058271"/>
    </source>
</evidence>
<keyword evidence="4 8" id="KW-0547">Nucleotide-binding</keyword>
<keyword evidence="11" id="KW-1185">Reference proteome</keyword>
<evidence type="ECO:0000256" key="6">
    <source>
        <dbReference type="ARBA" id="ARBA00023004"/>
    </source>
</evidence>
<dbReference type="InterPro" id="IPR034904">
    <property type="entry name" value="FSCA_dom_sf"/>
</dbReference>
<gene>
    <name evidence="10" type="ORF">Drose_03425</name>
</gene>
<dbReference type="Pfam" id="PF01883">
    <property type="entry name" value="FeS_assembly_P"/>
    <property type="match status" value="1"/>
</dbReference>
<comment type="similarity">
    <text evidence="1">In the N-terminal section; belongs to the MIP18 family.</text>
</comment>
<dbReference type="InterPro" id="IPR027417">
    <property type="entry name" value="P-loop_NTPase"/>
</dbReference>
<comment type="similarity">
    <text evidence="2">In the C-terminal section; belongs to the Mrp/NBP35 ATP-binding proteins family.</text>
</comment>
<evidence type="ECO:0000256" key="3">
    <source>
        <dbReference type="ARBA" id="ARBA00022723"/>
    </source>
</evidence>
<dbReference type="RefSeq" id="WP_260726709.1">
    <property type="nucleotide sequence ID" value="NZ_BAAABS010000079.1"/>
</dbReference>
<dbReference type="SUPFAM" id="SSF117916">
    <property type="entry name" value="Fe-S cluster assembly (FSCA) domain-like"/>
    <property type="match status" value="1"/>
</dbReference>
<organism evidence="10 11">
    <name type="scientific">Dactylosporangium roseum</name>
    <dbReference type="NCBI Taxonomy" id="47989"/>
    <lineage>
        <taxon>Bacteria</taxon>
        <taxon>Bacillati</taxon>
        <taxon>Actinomycetota</taxon>
        <taxon>Actinomycetes</taxon>
        <taxon>Micromonosporales</taxon>
        <taxon>Micromonosporaceae</taxon>
        <taxon>Dactylosporangium</taxon>
    </lineage>
</organism>
<protein>
    <recommendedName>
        <fullName evidence="8">Iron-sulfur cluster carrier protein</fullName>
    </recommendedName>
</protein>
<keyword evidence="7 8" id="KW-0411">Iron-sulfur</keyword>
<feature type="binding site" evidence="8">
    <location>
        <begin position="124"/>
        <end position="131"/>
    </location>
    <ligand>
        <name>ATP</name>
        <dbReference type="ChEBI" id="CHEBI:30616"/>
    </ligand>
</feature>
<keyword evidence="8" id="KW-0378">Hydrolase</keyword>
<evidence type="ECO:0000256" key="5">
    <source>
        <dbReference type="ARBA" id="ARBA00022840"/>
    </source>
</evidence>
<keyword evidence="3 8" id="KW-0479">Metal-binding</keyword>
<dbReference type="GO" id="GO:0005524">
    <property type="term" value="F:ATP binding"/>
    <property type="evidence" value="ECO:0007669"/>
    <property type="project" value="UniProtKB-KW"/>
</dbReference>
<accession>A0ABY5Z8K9</accession>
<comment type="function">
    <text evidence="8">Binds and transfers iron-sulfur (Fe-S) clusters to target apoproteins. Can hydrolyze ATP.</text>
</comment>
<keyword evidence="6 8" id="KW-0408">Iron</keyword>
<dbReference type="InterPro" id="IPR044304">
    <property type="entry name" value="NUBPL-like"/>
</dbReference>